<name>A0A5Q0LYL1_VARPD</name>
<dbReference type="InterPro" id="IPR006121">
    <property type="entry name" value="HMA_dom"/>
</dbReference>
<gene>
    <name evidence="3" type="ORF">GFK26_07035</name>
</gene>
<evidence type="ECO:0000259" key="2">
    <source>
        <dbReference type="PROSITE" id="PS50846"/>
    </source>
</evidence>
<dbReference type="AlphaFoldDB" id="A0A5Q0LYL1"/>
<dbReference type="RefSeq" id="WP_153281364.1">
    <property type="nucleotide sequence ID" value="NZ_CP045644.1"/>
</dbReference>
<evidence type="ECO:0000313" key="3">
    <source>
        <dbReference type="EMBL" id="QFZ82530.1"/>
    </source>
</evidence>
<dbReference type="InterPro" id="IPR017969">
    <property type="entry name" value="Heavy-metal-associated_CS"/>
</dbReference>
<proteinExistence type="predicted"/>
<dbReference type="PROSITE" id="PS01047">
    <property type="entry name" value="HMA_1"/>
    <property type="match status" value="1"/>
</dbReference>
<dbReference type="Proteomes" id="UP000326780">
    <property type="component" value="Chromosome"/>
</dbReference>
<dbReference type="GO" id="GO:0046872">
    <property type="term" value="F:metal ion binding"/>
    <property type="evidence" value="ECO:0007669"/>
    <property type="project" value="UniProtKB-KW"/>
</dbReference>
<organism evidence="3 4">
    <name type="scientific">Variovorax paradoxus</name>
    <dbReference type="NCBI Taxonomy" id="34073"/>
    <lineage>
        <taxon>Bacteria</taxon>
        <taxon>Pseudomonadati</taxon>
        <taxon>Pseudomonadota</taxon>
        <taxon>Betaproteobacteria</taxon>
        <taxon>Burkholderiales</taxon>
        <taxon>Comamonadaceae</taxon>
        <taxon>Variovorax</taxon>
    </lineage>
</organism>
<reference evidence="3 4" key="1">
    <citation type="submission" date="2019-10" db="EMBL/GenBank/DDBJ databases">
        <title>Complete genome sequence of Variovorax paradoxus 5C-2.</title>
        <authorList>
            <person name="Gogoleva N.E."/>
            <person name="Balkin A.S."/>
        </authorList>
    </citation>
    <scope>NUCLEOTIDE SEQUENCE [LARGE SCALE GENOMIC DNA]</scope>
    <source>
        <strain evidence="3 4">5C-2</strain>
    </source>
</reference>
<dbReference type="InterPro" id="IPR036163">
    <property type="entry name" value="HMA_dom_sf"/>
</dbReference>
<evidence type="ECO:0000313" key="4">
    <source>
        <dbReference type="Proteomes" id="UP000326780"/>
    </source>
</evidence>
<dbReference type="CDD" id="cd00371">
    <property type="entry name" value="HMA"/>
    <property type="match status" value="1"/>
</dbReference>
<dbReference type="Gene3D" id="3.30.70.100">
    <property type="match status" value="1"/>
</dbReference>
<feature type="domain" description="HMA" evidence="2">
    <location>
        <begin position="1"/>
        <end position="64"/>
    </location>
</feature>
<sequence>MSQKFQVSGMSCNHCVEAVQDAVQTVDPHAQVTVDLETGHVDVLSQQPRQDLVAAIENAGYTVQ</sequence>
<evidence type="ECO:0000256" key="1">
    <source>
        <dbReference type="ARBA" id="ARBA00022723"/>
    </source>
</evidence>
<dbReference type="Pfam" id="PF00403">
    <property type="entry name" value="HMA"/>
    <property type="match status" value="1"/>
</dbReference>
<protein>
    <submittedName>
        <fullName evidence="3">Copper chaperone</fullName>
    </submittedName>
</protein>
<keyword evidence="1" id="KW-0479">Metal-binding</keyword>
<accession>A0A5Q0LYL1</accession>
<dbReference type="SUPFAM" id="SSF55008">
    <property type="entry name" value="HMA, heavy metal-associated domain"/>
    <property type="match status" value="1"/>
</dbReference>
<dbReference type="EMBL" id="CP045644">
    <property type="protein sequence ID" value="QFZ82530.1"/>
    <property type="molecule type" value="Genomic_DNA"/>
</dbReference>
<dbReference type="PROSITE" id="PS50846">
    <property type="entry name" value="HMA_2"/>
    <property type="match status" value="1"/>
</dbReference>